<dbReference type="Proteomes" id="UP000199062">
    <property type="component" value="Unassembled WGS sequence"/>
</dbReference>
<dbReference type="Pfam" id="PF26485">
    <property type="entry name" value="DUF8156"/>
    <property type="match status" value="1"/>
</dbReference>
<sequence>MGRTNPTYRDFLDSYEREFGDYRRGLRRRYQSDFDSLFDGAREFADAAGYANHLDRDVLVLVSMLLAHEGTIQEQREEIAELRETVADMQERVESADGEVS</sequence>
<dbReference type="AlphaFoldDB" id="A0A1I6MB23"/>
<proteinExistence type="predicted"/>
<dbReference type="OrthoDB" id="11496at2157"/>
<evidence type="ECO:0000313" key="4">
    <source>
        <dbReference type="Proteomes" id="UP000199062"/>
    </source>
</evidence>
<feature type="domain" description="DUF8156" evidence="2">
    <location>
        <begin position="1"/>
        <end position="98"/>
    </location>
</feature>
<dbReference type="InterPro" id="IPR058469">
    <property type="entry name" value="DUF8156"/>
</dbReference>
<feature type="coiled-coil region" evidence="1">
    <location>
        <begin position="65"/>
        <end position="99"/>
    </location>
</feature>
<evidence type="ECO:0000259" key="2">
    <source>
        <dbReference type="Pfam" id="PF26485"/>
    </source>
</evidence>
<keyword evidence="4" id="KW-1185">Reference proteome</keyword>
<reference evidence="3 4" key="1">
    <citation type="submission" date="2016-10" db="EMBL/GenBank/DDBJ databases">
        <authorList>
            <person name="de Groot N.N."/>
        </authorList>
    </citation>
    <scope>NUCLEOTIDE SEQUENCE [LARGE SCALE GENOMIC DNA]</scope>
    <source>
        <strain evidence="3 4">CGMCC 1.10457</strain>
    </source>
</reference>
<keyword evidence="1" id="KW-0175">Coiled coil</keyword>
<evidence type="ECO:0000313" key="3">
    <source>
        <dbReference type="EMBL" id="SFS12808.1"/>
    </source>
</evidence>
<dbReference type="EMBL" id="FOZK01000006">
    <property type="protein sequence ID" value="SFS12808.1"/>
    <property type="molecule type" value="Genomic_DNA"/>
</dbReference>
<organism evidence="3 4">
    <name type="scientific">Halomicrobium zhouii</name>
    <dbReference type="NCBI Taxonomy" id="767519"/>
    <lineage>
        <taxon>Archaea</taxon>
        <taxon>Methanobacteriati</taxon>
        <taxon>Methanobacteriota</taxon>
        <taxon>Stenosarchaea group</taxon>
        <taxon>Halobacteria</taxon>
        <taxon>Halobacteriales</taxon>
        <taxon>Haloarculaceae</taxon>
        <taxon>Halomicrobium</taxon>
    </lineage>
</organism>
<name>A0A1I6MB23_9EURY</name>
<dbReference type="STRING" id="767519.SAMN05216559_4133"/>
<accession>A0A1I6MB23</accession>
<gene>
    <name evidence="3" type="ORF">SAMN05216559_4133</name>
</gene>
<evidence type="ECO:0000256" key="1">
    <source>
        <dbReference type="SAM" id="Coils"/>
    </source>
</evidence>
<dbReference type="RefSeq" id="WP_177227770.1">
    <property type="nucleotide sequence ID" value="NZ_FOZK01000006.1"/>
</dbReference>
<protein>
    <recommendedName>
        <fullName evidence="2">DUF8156 domain-containing protein</fullName>
    </recommendedName>
</protein>